<name>A0AAN7C0H9_9PEZI</name>
<keyword evidence="3" id="KW-1185">Reference proteome</keyword>
<protein>
    <submittedName>
        <fullName evidence="2">Uncharacterized protein</fullName>
    </submittedName>
</protein>
<feature type="compositionally biased region" description="Low complexity" evidence="1">
    <location>
        <begin position="100"/>
        <end position="112"/>
    </location>
</feature>
<proteinExistence type="predicted"/>
<reference evidence="2" key="2">
    <citation type="submission" date="2023-05" db="EMBL/GenBank/DDBJ databases">
        <authorList>
            <consortium name="Lawrence Berkeley National Laboratory"/>
            <person name="Steindorff A."/>
            <person name="Hensen N."/>
            <person name="Bonometti L."/>
            <person name="Westerberg I."/>
            <person name="Brannstrom I.O."/>
            <person name="Guillou S."/>
            <person name="Cros-Aarteil S."/>
            <person name="Calhoun S."/>
            <person name="Haridas S."/>
            <person name="Kuo A."/>
            <person name="Mondo S."/>
            <person name="Pangilinan J."/>
            <person name="Riley R."/>
            <person name="Labutti K."/>
            <person name="Andreopoulos B."/>
            <person name="Lipzen A."/>
            <person name="Chen C."/>
            <person name="Yanf M."/>
            <person name="Daum C."/>
            <person name="Ng V."/>
            <person name="Clum A."/>
            <person name="Ohm R."/>
            <person name="Martin F."/>
            <person name="Silar P."/>
            <person name="Natvig D."/>
            <person name="Lalanne C."/>
            <person name="Gautier V."/>
            <person name="Ament-Velasquez S.L."/>
            <person name="Kruys A."/>
            <person name="Hutchinson M.I."/>
            <person name="Powell A.J."/>
            <person name="Barry K."/>
            <person name="Miller A.N."/>
            <person name="Grigoriev I.V."/>
            <person name="Debuchy R."/>
            <person name="Gladieux P."/>
            <person name="Thoren M.H."/>
            <person name="Johannesson H."/>
        </authorList>
    </citation>
    <scope>NUCLEOTIDE SEQUENCE</scope>
    <source>
        <strain evidence="2">CBS 532.94</strain>
    </source>
</reference>
<dbReference type="PANTHER" id="PTHR40788:SF2">
    <property type="entry name" value="CLR5 DOMAIN-CONTAINING PROTEIN"/>
    <property type="match status" value="1"/>
</dbReference>
<feature type="region of interest" description="Disordered" evidence="1">
    <location>
        <begin position="84"/>
        <end position="125"/>
    </location>
</feature>
<evidence type="ECO:0000313" key="3">
    <source>
        <dbReference type="Proteomes" id="UP001303760"/>
    </source>
</evidence>
<accession>A0AAN7C0H9</accession>
<reference evidence="2" key="1">
    <citation type="journal article" date="2023" name="Mol. Phylogenet. Evol.">
        <title>Genome-scale phylogeny and comparative genomics of the fungal order Sordariales.</title>
        <authorList>
            <person name="Hensen N."/>
            <person name="Bonometti L."/>
            <person name="Westerberg I."/>
            <person name="Brannstrom I.O."/>
            <person name="Guillou S."/>
            <person name="Cros-Aarteil S."/>
            <person name="Calhoun S."/>
            <person name="Haridas S."/>
            <person name="Kuo A."/>
            <person name="Mondo S."/>
            <person name="Pangilinan J."/>
            <person name="Riley R."/>
            <person name="LaButti K."/>
            <person name="Andreopoulos B."/>
            <person name="Lipzen A."/>
            <person name="Chen C."/>
            <person name="Yan M."/>
            <person name="Daum C."/>
            <person name="Ng V."/>
            <person name="Clum A."/>
            <person name="Steindorff A."/>
            <person name="Ohm R.A."/>
            <person name="Martin F."/>
            <person name="Silar P."/>
            <person name="Natvig D.O."/>
            <person name="Lalanne C."/>
            <person name="Gautier V."/>
            <person name="Ament-Velasquez S.L."/>
            <person name="Kruys A."/>
            <person name="Hutchinson M.I."/>
            <person name="Powell A.J."/>
            <person name="Barry K."/>
            <person name="Miller A.N."/>
            <person name="Grigoriev I.V."/>
            <person name="Debuchy R."/>
            <person name="Gladieux P."/>
            <person name="Hiltunen Thoren M."/>
            <person name="Johannesson H."/>
        </authorList>
    </citation>
    <scope>NUCLEOTIDE SEQUENCE</scope>
    <source>
        <strain evidence="2">CBS 532.94</strain>
    </source>
</reference>
<dbReference type="AlphaFoldDB" id="A0AAN7C0H9"/>
<comment type="caution">
    <text evidence="2">The sequence shown here is derived from an EMBL/GenBank/DDBJ whole genome shotgun (WGS) entry which is preliminary data.</text>
</comment>
<gene>
    <name evidence="2" type="ORF">C8A03DRAFT_19784</name>
</gene>
<evidence type="ECO:0000313" key="2">
    <source>
        <dbReference type="EMBL" id="KAK4233064.1"/>
    </source>
</evidence>
<evidence type="ECO:0000256" key="1">
    <source>
        <dbReference type="SAM" id="MobiDB-lite"/>
    </source>
</evidence>
<organism evidence="2 3">
    <name type="scientific">Achaetomium macrosporum</name>
    <dbReference type="NCBI Taxonomy" id="79813"/>
    <lineage>
        <taxon>Eukaryota</taxon>
        <taxon>Fungi</taxon>
        <taxon>Dikarya</taxon>
        <taxon>Ascomycota</taxon>
        <taxon>Pezizomycotina</taxon>
        <taxon>Sordariomycetes</taxon>
        <taxon>Sordariomycetidae</taxon>
        <taxon>Sordariales</taxon>
        <taxon>Chaetomiaceae</taxon>
        <taxon>Achaetomium</taxon>
    </lineage>
</organism>
<sequence length="233" mass="25959">MQLDTAVKARNPTVYDRLKQLFSNRQLARTPVWVEPVPAETARQQPAANANNTAAPIDTAFGQLSISSTPTEGKAAILREASEAKQKVKTRGVADPSKATAAENTEKQQQQENEPEPPPTVTKPVFHLPKRAMRVMRVLFHHPSAHNQQPGDVDWKDFLHTMVAMGFVAKKMYGSAWNFTPSGETLTACCSRQCIIFHEPHPVGKLDFMVARRVGRRLNRAYGLDAECFVELK</sequence>
<dbReference type="PANTHER" id="PTHR40788">
    <property type="entry name" value="CLR5 DOMAIN-CONTAINING PROTEIN-RELATED"/>
    <property type="match status" value="1"/>
</dbReference>
<dbReference type="Proteomes" id="UP001303760">
    <property type="component" value="Unassembled WGS sequence"/>
</dbReference>
<dbReference type="EMBL" id="MU860685">
    <property type="protein sequence ID" value="KAK4233064.1"/>
    <property type="molecule type" value="Genomic_DNA"/>
</dbReference>